<keyword evidence="6" id="KW-0539">Nucleus</keyword>
<dbReference type="AlphaFoldDB" id="A0A2T9Z338"/>
<evidence type="ECO:0000256" key="5">
    <source>
        <dbReference type="ARBA" id="ARBA00022801"/>
    </source>
</evidence>
<dbReference type="GO" id="GO:0005634">
    <property type="term" value="C:nucleus"/>
    <property type="evidence" value="ECO:0007669"/>
    <property type="project" value="UniProtKB-SubCell"/>
</dbReference>
<keyword evidence="7" id="KW-0175">Coiled coil</keyword>
<feature type="compositionally biased region" description="Low complexity" evidence="8">
    <location>
        <begin position="638"/>
        <end position="650"/>
    </location>
</feature>
<comment type="caution">
    <text evidence="11">The sequence shown here is derived from an EMBL/GenBank/DDBJ whole genome shotgun (WGS) entry which is preliminary data.</text>
</comment>
<reference evidence="11 12" key="1">
    <citation type="journal article" date="2018" name="MBio">
        <title>Comparative Genomics Reveals the Core Gene Toolbox for the Fungus-Insect Symbiosis.</title>
        <authorList>
            <person name="Wang Y."/>
            <person name="Stata M."/>
            <person name="Wang W."/>
            <person name="Stajich J.E."/>
            <person name="White M.M."/>
            <person name="Moncalvo J.M."/>
        </authorList>
    </citation>
    <scope>NUCLEOTIDE SEQUENCE [LARGE SCALE GENOMIC DNA]</scope>
    <source>
        <strain evidence="11 12">SC-DP-2</strain>
    </source>
</reference>
<dbReference type="InterPro" id="IPR006084">
    <property type="entry name" value="XPG/Rad2"/>
</dbReference>
<evidence type="ECO:0000256" key="7">
    <source>
        <dbReference type="SAM" id="Coils"/>
    </source>
</evidence>
<dbReference type="PANTHER" id="PTHR16171:SF7">
    <property type="entry name" value="DNA REPAIR PROTEIN RAD2"/>
    <property type="match status" value="1"/>
</dbReference>
<feature type="domain" description="XPG N-terminal" evidence="10">
    <location>
        <begin position="1"/>
        <end position="98"/>
    </location>
</feature>
<evidence type="ECO:0008006" key="13">
    <source>
        <dbReference type="Google" id="ProtNLM"/>
    </source>
</evidence>
<dbReference type="PANTHER" id="PTHR16171">
    <property type="entry name" value="DNA REPAIR PROTEIN COMPLEMENTING XP-G CELLS-RELATED"/>
    <property type="match status" value="1"/>
</dbReference>
<dbReference type="Pfam" id="PF00752">
    <property type="entry name" value="XPG_N"/>
    <property type="match status" value="1"/>
</dbReference>
<feature type="compositionally biased region" description="Basic and acidic residues" evidence="8">
    <location>
        <begin position="692"/>
        <end position="716"/>
    </location>
</feature>
<dbReference type="SMART" id="SM00484">
    <property type="entry name" value="XPGI"/>
    <property type="match status" value="1"/>
</dbReference>
<dbReference type="Proteomes" id="UP000245609">
    <property type="component" value="Unassembled WGS sequence"/>
</dbReference>
<keyword evidence="4" id="KW-0255">Endonuclease</keyword>
<dbReference type="InterPro" id="IPR029060">
    <property type="entry name" value="PIN-like_dom_sf"/>
</dbReference>
<organism evidence="11 12">
    <name type="scientific">Smittium megazygosporum</name>
    <dbReference type="NCBI Taxonomy" id="133381"/>
    <lineage>
        <taxon>Eukaryota</taxon>
        <taxon>Fungi</taxon>
        <taxon>Fungi incertae sedis</taxon>
        <taxon>Zoopagomycota</taxon>
        <taxon>Kickxellomycotina</taxon>
        <taxon>Harpellomycetes</taxon>
        <taxon>Harpellales</taxon>
        <taxon>Legeriomycetaceae</taxon>
        <taxon>Smittium</taxon>
    </lineage>
</organism>
<dbReference type="GO" id="GO:0003697">
    <property type="term" value="F:single-stranded DNA binding"/>
    <property type="evidence" value="ECO:0007669"/>
    <property type="project" value="InterPro"/>
</dbReference>
<comment type="subcellular location">
    <subcellularLocation>
        <location evidence="1">Nucleus</location>
    </subcellularLocation>
</comment>
<dbReference type="SUPFAM" id="SSF88723">
    <property type="entry name" value="PIN domain-like"/>
    <property type="match status" value="1"/>
</dbReference>
<evidence type="ECO:0000256" key="6">
    <source>
        <dbReference type="ARBA" id="ARBA00023242"/>
    </source>
</evidence>
<dbReference type="EMBL" id="MBFS01002329">
    <property type="protein sequence ID" value="PVU98954.1"/>
    <property type="molecule type" value="Genomic_DNA"/>
</dbReference>
<feature type="coiled-coil region" evidence="7">
    <location>
        <begin position="775"/>
        <end position="802"/>
    </location>
</feature>
<dbReference type="Gene3D" id="3.40.50.1010">
    <property type="entry name" value="5'-nuclease"/>
    <property type="match status" value="2"/>
</dbReference>
<dbReference type="InterPro" id="IPR001044">
    <property type="entry name" value="XPG/Rad2_eukaryotes"/>
</dbReference>
<feature type="compositionally biased region" description="Low complexity" evidence="8">
    <location>
        <begin position="135"/>
        <end position="148"/>
    </location>
</feature>
<dbReference type="Pfam" id="PF00867">
    <property type="entry name" value="XPG_I"/>
    <property type="match status" value="1"/>
</dbReference>
<name>A0A2T9Z338_9FUNG</name>
<dbReference type="SMART" id="SM00485">
    <property type="entry name" value="XPGN"/>
    <property type="match status" value="1"/>
</dbReference>
<feature type="compositionally biased region" description="Polar residues" evidence="8">
    <location>
        <begin position="1133"/>
        <end position="1147"/>
    </location>
</feature>
<proteinExistence type="inferred from homology"/>
<gene>
    <name evidence="11" type="ORF">BB560_005577</name>
</gene>
<feature type="region of interest" description="Disordered" evidence="8">
    <location>
        <begin position="1133"/>
        <end position="1153"/>
    </location>
</feature>
<feature type="domain" description="XPG-I" evidence="9">
    <location>
        <begin position="819"/>
        <end position="887"/>
    </location>
</feature>
<feature type="region of interest" description="Disordered" evidence="8">
    <location>
        <begin position="638"/>
        <end position="657"/>
    </location>
</feature>
<dbReference type="STRING" id="133381.A0A2T9Z338"/>
<dbReference type="GO" id="GO:0016787">
    <property type="term" value="F:hydrolase activity"/>
    <property type="evidence" value="ECO:0007669"/>
    <property type="project" value="UniProtKB-KW"/>
</dbReference>
<evidence type="ECO:0000256" key="1">
    <source>
        <dbReference type="ARBA" id="ARBA00004123"/>
    </source>
</evidence>
<evidence type="ECO:0000313" key="11">
    <source>
        <dbReference type="EMBL" id="PVU98954.1"/>
    </source>
</evidence>
<comment type="similarity">
    <text evidence="2">Belongs to the XPG/RAD2 endonuclease family. XPG subfamily.</text>
</comment>
<evidence type="ECO:0000313" key="12">
    <source>
        <dbReference type="Proteomes" id="UP000245609"/>
    </source>
</evidence>
<feature type="region of interest" description="Disordered" evidence="8">
    <location>
        <begin position="677"/>
        <end position="721"/>
    </location>
</feature>
<keyword evidence="3" id="KW-0540">Nuclease</keyword>
<feature type="compositionally biased region" description="Polar residues" evidence="8">
    <location>
        <begin position="122"/>
        <end position="134"/>
    </location>
</feature>
<evidence type="ECO:0000259" key="9">
    <source>
        <dbReference type="SMART" id="SM00484"/>
    </source>
</evidence>
<dbReference type="InterPro" id="IPR036279">
    <property type="entry name" value="5-3_exonuclease_C_sf"/>
</dbReference>
<evidence type="ECO:0000256" key="2">
    <source>
        <dbReference type="ARBA" id="ARBA00005283"/>
    </source>
</evidence>
<dbReference type="InterPro" id="IPR006086">
    <property type="entry name" value="XPG-I_dom"/>
</dbReference>
<sequence>MGVTSLWKLVESDIKPSQLKDLENNKLAIDASIWLHQFLKVNQTYSDGENETAHIIGFFRRICKLLHYGILPIFVFDGAPPELKRLTIEQRRISRHKNEYNAKVIAEKLLVSKLKAHLVDNLESSPENSAKSKTSPSSKNISRSLSSSAKRKRDEYELPKLSAKDSSGFISKASANSDPKSDIRLPTKEEVEIADTWGKMISERKTISGYDPGTFLFEPEADSIENRDDIEFLYSGSRHRLPDDLVESISNLFDVDSKEFSEMPIETQYAIIKALKDHSRQTSFKRLKKMVENSKTALDFSQMQIQELVTRNKLMQNYMEISGASHRIMSLEKNSNVLVNSVASQRGIEYMLYRSDTPGGGYKLSAPTKFVNDVSSEEITPVKMKVESCAIDSSDEDKQVEDTPNSQHFSPEELYQHIYAPKFNITPTKSSKNIILKPKKQTLLSESSDDCFEDVPIPYFTPNKMSTILESLKSNPKPGVKTNAIKAEDSELSFNILDSDEDENPPENYEYNPRNSLDNIESPQDVFLDYISSGTVSIENSQNIFNLDEHGPNKSDIPLPLNSGINDIKALISPTLEDNIFEPSPKVAFGKKLSLKLKNKINYDSSFEQSQIYDSIDEELTLKTTVESQDILYPSLTQSQLSSETSNQNTFQTSGALSDDISNKKNIDFDKKLDLSVNTNQPGVKKPNSRIIKADQLLEPKGKNEDFTDTPSKSEESISTPEKVNSSIIVSLAEIADSNTLPSADSVASSHKQNPSPFPQNLRIADISKLYGLKNSALNLDKESLSKEIRLEEQELRKAIRNATSITDSHLEDIRTLLRIFGIPYITAPSEAEATCAYLEQLKIVDGVITDDSDVLLFGARSVYRNFFKQDKTVLKYEKNKTSRIDLIFFSYFLGSDYTIGVGGVGPTTVSVIHQYFGSVEALLKTSQHTGIKPPDFSELLDDLNSGLAEEHANKNEYFSQESPESKFKKDTEIKILMLLLEYFSNFIAMARSHSYKLVNHPPKNLLKLAKMCFRITFPPGFPDINVARGYLFPSVYSIDLKSSDLNKGVSSRYGNNSLQKKGQEYFNWNVPDLDLIQTFICEKTSWDESKVSATVIPIIKKIIASRTKTKEKDQGGSRQTLLSETLINKYSKKGNTNPAKKSQNPAIPSWFL</sequence>
<accession>A0A2T9Z338</accession>
<dbReference type="PRINTS" id="PR00066">
    <property type="entry name" value="XRODRMPGMNTG"/>
</dbReference>
<evidence type="ECO:0000256" key="8">
    <source>
        <dbReference type="SAM" id="MobiDB-lite"/>
    </source>
</evidence>
<dbReference type="PRINTS" id="PR00853">
    <property type="entry name" value="XPGRADSUPER"/>
</dbReference>
<evidence type="ECO:0000256" key="4">
    <source>
        <dbReference type="ARBA" id="ARBA00022759"/>
    </source>
</evidence>
<keyword evidence="12" id="KW-1185">Reference proteome</keyword>
<dbReference type="CDD" id="cd09868">
    <property type="entry name" value="PIN_XPG_RAD2"/>
    <property type="match status" value="2"/>
</dbReference>
<dbReference type="InterPro" id="IPR006085">
    <property type="entry name" value="XPG_DNA_repair_N"/>
</dbReference>
<protein>
    <recommendedName>
        <fullName evidence="13">XPG N-terminal domain-containing protein</fullName>
    </recommendedName>
</protein>
<dbReference type="SUPFAM" id="SSF47807">
    <property type="entry name" value="5' to 3' exonuclease, C-terminal subdomain"/>
    <property type="match status" value="1"/>
</dbReference>
<evidence type="ECO:0000259" key="10">
    <source>
        <dbReference type="SMART" id="SM00485"/>
    </source>
</evidence>
<evidence type="ECO:0000256" key="3">
    <source>
        <dbReference type="ARBA" id="ARBA00022722"/>
    </source>
</evidence>
<keyword evidence="5" id="KW-0378">Hydrolase</keyword>
<dbReference type="GO" id="GO:0004520">
    <property type="term" value="F:DNA endonuclease activity"/>
    <property type="evidence" value="ECO:0007669"/>
    <property type="project" value="TreeGrafter"/>
</dbReference>
<feature type="region of interest" description="Disordered" evidence="8">
    <location>
        <begin position="122"/>
        <end position="158"/>
    </location>
</feature>
<dbReference type="OrthoDB" id="31113at2759"/>
<dbReference type="GO" id="GO:0006289">
    <property type="term" value="P:nucleotide-excision repair"/>
    <property type="evidence" value="ECO:0007669"/>
    <property type="project" value="InterPro"/>
</dbReference>